<keyword evidence="1 3" id="KW-0597">Phosphoprotein</keyword>
<dbReference type="PANTHER" id="PTHR44591">
    <property type="entry name" value="STRESS RESPONSE REGULATOR PROTEIN 1"/>
    <property type="match status" value="1"/>
</dbReference>
<dbReference type="SUPFAM" id="SSF52172">
    <property type="entry name" value="CheY-like"/>
    <property type="match status" value="1"/>
</dbReference>
<dbReference type="InterPro" id="IPR011006">
    <property type="entry name" value="CheY-like_superfamily"/>
</dbReference>
<evidence type="ECO:0000256" key="1">
    <source>
        <dbReference type="ARBA" id="ARBA00022553"/>
    </source>
</evidence>
<gene>
    <name evidence="5" type="ORF">A2803_05090</name>
</gene>
<reference evidence="5 6" key="1">
    <citation type="journal article" date="2016" name="Nat. Commun.">
        <title>Thousands of microbial genomes shed light on interconnected biogeochemical processes in an aquifer system.</title>
        <authorList>
            <person name="Anantharaman K."/>
            <person name="Brown C.T."/>
            <person name="Hug L.A."/>
            <person name="Sharon I."/>
            <person name="Castelle C.J."/>
            <person name="Probst A.J."/>
            <person name="Thomas B.C."/>
            <person name="Singh A."/>
            <person name="Wilkins M.J."/>
            <person name="Karaoz U."/>
            <person name="Brodie E.L."/>
            <person name="Williams K.H."/>
            <person name="Hubbard S.S."/>
            <person name="Banfield J.F."/>
        </authorList>
    </citation>
    <scope>NUCLEOTIDE SEQUENCE [LARGE SCALE GENOMIC DNA]</scope>
</reference>
<evidence type="ECO:0000313" key="5">
    <source>
        <dbReference type="EMBL" id="OGM32940.1"/>
    </source>
</evidence>
<accession>A0A1F7Z0D0</accession>
<evidence type="ECO:0000256" key="3">
    <source>
        <dbReference type="PROSITE-ProRule" id="PRU00169"/>
    </source>
</evidence>
<evidence type="ECO:0000259" key="4">
    <source>
        <dbReference type="PROSITE" id="PS50110"/>
    </source>
</evidence>
<feature type="domain" description="Response regulatory" evidence="4">
    <location>
        <begin position="8"/>
        <end position="124"/>
    </location>
</feature>
<dbReference type="AlphaFoldDB" id="A0A1F7Z0D0"/>
<dbReference type="InterPro" id="IPR050595">
    <property type="entry name" value="Bact_response_regulator"/>
</dbReference>
<dbReference type="PROSITE" id="PS50110">
    <property type="entry name" value="RESPONSE_REGULATORY"/>
    <property type="match status" value="1"/>
</dbReference>
<dbReference type="Proteomes" id="UP000178870">
    <property type="component" value="Unassembled WGS sequence"/>
</dbReference>
<sequence length="129" mass="14594">MNKNSEKTILVVDDEELITGALAKKLTSAGYNVLIQRNGEDGLRVALEDHPDLILLDIVMPRMDGITFLDKLREDEWGNNVPVIILTNLERGEQVKKGEERGVYDYLVKTNWSLSDVLDKVNEAVWPKS</sequence>
<dbReference type="EMBL" id="MGGP01000011">
    <property type="protein sequence ID" value="OGM32940.1"/>
    <property type="molecule type" value="Genomic_DNA"/>
</dbReference>
<name>A0A1F7Z0D0_9BACT</name>
<feature type="modified residue" description="4-aspartylphosphate" evidence="3">
    <location>
        <position position="57"/>
    </location>
</feature>
<dbReference type="Pfam" id="PF00072">
    <property type="entry name" value="Response_reg"/>
    <property type="match status" value="1"/>
</dbReference>
<dbReference type="InterPro" id="IPR001789">
    <property type="entry name" value="Sig_transdc_resp-reg_receiver"/>
</dbReference>
<evidence type="ECO:0000256" key="2">
    <source>
        <dbReference type="ARBA" id="ARBA00023012"/>
    </source>
</evidence>
<comment type="caution">
    <text evidence="5">The sequence shown here is derived from an EMBL/GenBank/DDBJ whole genome shotgun (WGS) entry which is preliminary data.</text>
</comment>
<keyword evidence="2" id="KW-0902">Two-component regulatory system</keyword>
<protein>
    <recommendedName>
        <fullName evidence="4">Response regulatory domain-containing protein</fullName>
    </recommendedName>
</protein>
<proteinExistence type="predicted"/>
<dbReference type="PANTHER" id="PTHR44591:SF14">
    <property type="entry name" value="PROTEIN PILG"/>
    <property type="match status" value="1"/>
</dbReference>
<dbReference type="SMART" id="SM00448">
    <property type="entry name" value="REC"/>
    <property type="match status" value="1"/>
</dbReference>
<dbReference type="Gene3D" id="3.40.50.2300">
    <property type="match status" value="1"/>
</dbReference>
<organism evidence="5 6">
    <name type="scientific">Candidatus Woesebacteria bacterium RIFCSPHIGHO2_01_FULL_44_21</name>
    <dbReference type="NCBI Taxonomy" id="1802503"/>
    <lineage>
        <taxon>Bacteria</taxon>
        <taxon>Candidatus Woeseibacteriota</taxon>
    </lineage>
</organism>
<dbReference type="CDD" id="cd00156">
    <property type="entry name" value="REC"/>
    <property type="match status" value="1"/>
</dbReference>
<evidence type="ECO:0000313" key="6">
    <source>
        <dbReference type="Proteomes" id="UP000178870"/>
    </source>
</evidence>
<dbReference type="GO" id="GO:0000160">
    <property type="term" value="P:phosphorelay signal transduction system"/>
    <property type="evidence" value="ECO:0007669"/>
    <property type="project" value="UniProtKB-KW"/>
</dbReference>